<feature type="transmembrane region" description="Helical" evidence="1">
    <location>
        <begin position="37"/>
        <end position="54"/>
    </location>
</feature>
<evidence type="ECO:0000256" key="1">
    <source>
        <dbReference type="SAM" id="Phobius"/>
    </source>
</evidence>
<dbReference type="GO" id="GO:0016747">
    <property type="term" value="F:acyltransferase activity, transferring groups other than amino-acyl groups"/>
    <property type="evidence" value="ECO:0007669"/>
    <property type="project" value="InterPro"/>
</dbReference>
<feature type="transmembrane region" description="Helical" evidence="1">
    <location>
        <begin position="66"/>
        <end position="85"/>
    </location>
</feature>
<reference evidence="3 4" key="1">
    <citation type="submission" date="2016-11" db="EMBL/GenBank/DDBJ databases">
        <authorList>
            <person name="Jaros S."/>
            <person name="Januszkiewicz K."/>
            <person name="Wedrychowicz H."/>
        </authorList>
    </citation>
    <scope>NUCLEOTIDE SEQUENCE [LARGE SCALE GENOMIC DNA]</scope>
    <source>
        <strain evidence="3 4">DSM 21758</strain>
    </source>
</reference>
<gene>
    <name evidence="3" type="ORF">SAMN02745163_04040</name>
</gene>
<keyword evidence="1" id="KW-0812">Transmembrane</keyword>
<dbReference type="AlphaFoldDB" id="A0A1M6THL7"/>
<sequence length="348" mass="40214">MSFNVIEEKSRFDYLDLAKGFLIISVVLSHAPFDNAMYIYWFHMPAFFIISGLLAKEKINIKDQAIKFFVPYLAFSIVDLLMSYAGSYDSLSLQGFVDDLSKYIYGGKNVGGVFWFIPCLFLTKIIFNKLRKYLSTKQLIGSIIILYILAHLYTRFIMTYDIGDIPNYLKFPWDIDVLFITIPYYAIGYGFKNITNFITNKYTFIVTAILTFVIYAKDFMGHNYFYINLKFSQYKDPILDLVIPVTITICILSFCSLVSKFDILSPIRYLGKISLIVMYLHKPICSLVEDYVPLNFVQFTVIGVLIPVLIYNLFISKFSITEMIFAGKRLVKSKNNVVDKSIVLNAYK</sequence>
<dbReference type="InterPro" id="IPR002656">
    <property type="entry name" value="Acyl_transf_3_dom"/>
</dbReference>
<feature type="transmembrane region" description="Helical" evidence="1">
    <location>
        <begin position="105"/>
        <end position="127"/>
    </location>
</feature>
<dbReference type="Proteomes" id="UP000184310">
    <property type="component" value="Unassembled WGS sequence"/>
</dbReference>
<proteinExistence type="predicted"/>
<feature type="transmembrane region" description="Helical" evidence="1">
    <location>
        <begin position="266"/>
        <end position="284"/>
    </location>
</feature>
<feature type="domain" description="Acyltransferase 3" evidence="2">
    <location>
        <begin position="13"/>
        <end position="310"/>
    </location>
</feature>
<dbReference type="PANTHER" id="PTHR37312:SF1">
    <property type="entry name" value="MEMBRANE-BOUND ACYLTRANSFERASE YKRP-RELATED"/>
    <property type="match status" value="1"/>
</dbReference>
<dbReference type="RefSeq" id="WP_072992521.1">
    <property type="nucleotide sequence ID" value="NZ_FQZB01000020.1"/>
</dbReference>
<feature type="transmembrane region" description="Helical" evidence="1">
    <location>
        <begin position="296"/>
        <end position="315"/>
    </location>
</feature>
<evidence type="ECO:0000313" key="4">
    <source>
        <dbReference type="Proteomes" id="UP000184310"/>
    </source>
</evidence>
<keyword evidence="4" id="KW-1185">Reference proteome</keyword>
<dbReference type="EMBL" id="FQZB01000020">
    <property type="protein sequence ID" value="SHK56485.1"/>
    <property type="molecule type" value="Genomic_DNA"/>
</dbReference>
<feature type="transmembrane region" description="Helical" evidence="1">
    <location>
        <begin position="202"/>
        <end position="221"/>
    </location>
</feature>
<feature type="transmembrane region" description="Helical" evidence="1">
    <location>
        <begin position="241"/>
        <end position="259"/>
    </location>
</feature>
<dbReference type="Pfam" id="PF01757">
    <property type="entry name" value="Acyl_transf_3"/>
    <property type="match status" value="1"/>
</dbReference>
<feature type="transmembrane region" description="Helical" evidence="1">
    <location>
        <begin position="139"/>
        <end position="159"/>
    </location>
</feature>
<dbReference type="OrthoDB" id="6623990at2"/>
<accession>A0A1M6THL7</accession>
<name>A0A1M6THL7_9CLOT</name>
<organism evidence="3 4">
    <name type="scientific">Clostridium cavendishii DSM 21758</name>
    <dbReference type="NCBI Taxonomy" id="1121302"/>
    <lineage>
        <taxon>Bacteria</taxon>
        <taxon>Bacillati</taxon>
        <taxon>Bacillota</taxon>
        <taxon>Clostridia</taxon>
        <taxon>Eubacteriales</taxon>
        <taxon>Clostridiaceae</taxon>
        <taxon>Clostridium</taxon>
    </lineage>
</organism>
<feature type="transmembrane region" description="Helical" evidence="1">
    <location>
        <begin position="171"/>
        <end position="190"/>
    </location>
</feature>
<keyword evidence="1" id="KW-0472">Membrane</keyword>
<protein>
    <submittedName>
        <fullName evidence="3">Fucose 4-O-acetylase</fullName>
    </submittedName>
</protein>
<dbReference type="PANTHER" id="PTHR37312">
    <property type="entry name" value="MEMBRANE-BOUND ACYLTRANSFERASE YKRP-RELATED"/>
    <property type="match status" value="1"/>
</dbReference>
<keyword evidence="1" id="KW-1133">Transmembrane helix</keyword>
<evidence type="ECO:0000313" key="3">
    <source>
        <dbReference type="EMBL" id="SHK56485.1"/>
    </source>
</evidence>
<evidence type="ECO:0000259" key="2">
    <source>
        <dbReference type="Pfam" id="PF01757"/>
    </source>
</evidence>
<dbReference type="STRING" id="1121302.SAMN02745163_04040"/>
<dbReference type="InterPro" id="IPR052734">
    <property type="entry name" value="Nod_factor_acetyltransferase"/>
</dbReference>